<feature type="transmembrane region" description="Helical" evidence="2">
    <location>
        <begin position="448"/>
        <end position="465"/>
    </location>
</feature>
<keyword evidence="2" id="KW-0472">Membrane</keyword>
<feature type="region of interest" description="Disordered" evidence="1">
    <location>
        <begin position="115"/>
        <end position="162"/>
    </location>
</feature>
<accession>A0A552V7R4</accession>
<dbReference type="OrthoDB" id="140980at2"/>
<evidence type="ECO:0000313" key="4">
    <source>
        <dbReference type="Proteomes" id="UP000320643"/>
    </source>
</evidence>
<protein>
    <submittedName>
        <fullName evidence="3">Quinol:cytochrome C oxidoreductase</fullName>
    </submittedName>
</protein>
<sequence>MYTFSSKLRTFAFILMVLGALGVGYSFFTAPSTVEEAEAIVAAGHHGGHGEAEHHDETAAEAHGHDAAEADAHNAAEPATDSVVVNHTEEEVAHTAPDSASPVAIEEHADTLAATAEAHHDAASPTGDAAEAGHEGHAHSEVAAAHEGHDAHADHDAHKEHAEHVFHQLQNKPWAALYVAALFFTLLSLGALAFYGIQNAAQAGWSPVLFRVMEGITSYLIPGCIIVFLLLVAGVLHFHHLFIWLDPEVVAKDHLIQGKSGYLNGPFFLIRAAIFMGGWIFYRQYSRKNSLLQDEATDNSYYKKNFKAAAAFLVFFIVSESIMSWDWIMSVDPHWYSTLFGWYVFASFFVSGITTIALITLYLKSRGYLEYVNTSHIHDLAKFMFGISVFWTYLWFSQFMLMWYADIPEEVVYFKMRIENYNLPFFGMVVMNFVLPILILINTDFKRLSWIVVLAGTIILCGHYVDFYNMIMPATVGDQWFIGAGEIGAVMFFLGLFILVVFTTLTKQPLLAKRNPLIEESKHFQY</sequence>
<dbReference type="Proteomes" id="UP000320643">
    <property type="component" value="Unassembled WGS sequence"/>
</dbReference>
<feature type="transmembrane region" description="Helical" evidence="2">
    <location>
        <begin position="218"/>
        <end position="242"/>
    </location>
</feature>
<feature type="transmembrane region" description="Helical" evidence="2">
    <location>
        <begin position="340"/>
        <end position="363"/>
    </location>
</feature>
<feature type="transmembrane region" description="Helical" evidence="2">
    <location>
        <begin position="262"/>
        <end position="282"/>
    </location>
</feature>
<dbReference type="PANTHER" id="PTHR43044:SF1">
    <property type="entry name" value="QUINOL:CYTOCHROME C OXIDOREDUCTASE QUINONE-BINDING SUBUNIT 2"/>
    <property type="match status" value="1"/>
</dbReference>
<feature type="transmembrane region" description="Helical" evidence="2">
    <location>
        <begin position="174"/>
        <end position="197"/>
    </location>
</feature>
<feature type="transmembrane region" description="Helical" evidence="2">
    <location>
        <begin position="383"/>
        <end position="403"/>
    </location>
</feature>
<feature type="transmembrane region" description="Helical" evidence="2">
    <location>
        <begin position="480"/>
        <end position="505"/>
    </location>
</feature>
<dbReference type="RefSeq" id="WP_143372016.1">
    <property type="nucleotide sequence ID" value="NZ_VJVZ01000002.1"/>
</dbReference>
<gene>
    <name evidence="3" type="ORF">FMM05_03805</name>
</gene>
<keyword evidence="2" id="KW-0812">Transmembrane</keyword>
<evidence type="ECO:0000256" key="1">
    <source>
        <dbReference type="SAM" id="MobiDB-lite"/>
    </source>
</evidence>
<reference evidence="3 4" key="1">
    <citation type="submission" date="2019-07" db="EMBL/GenBank/DDBJ databases">
        <title>Flavobacterium sp. nov., isolated from glacier ice.</title>
        <authorList>
            <person name="Liu Q."/>
            <person name="Xin Y.-H."/>
        </authorList>
    </citation>
    <scope>NUCLEOTIDE SEQUENCE [LARGE SCALE GENOMIC DNA]</scope>
    <source>
        <strain evidence="3 4">ZT4R6</strain>
    </source>
</reference>
<dbReference type="AlphaFoldDB" id="A0A552V7R4"/>
<feature type="region of interest" description="Disordered" evidence="1">
    <location>
        <begin position="45"/>
        <end position="76"/>
    </location>
</feature>
<feature type="compositionally biased region" description="Basic and acidic residues" evidence="1">
    <location>
        <begin position="48"/>
        <end position="74"/>
    </location>
</feature>
<organism evidence="3 4">
    <name type="scientific">Flavobacterium zepuense</name>
    <dbReference type="NCBI Taxonomy" id="2593302"/>
    <lineage>
        <taxon>Bacteria</taxon>
        <taxon>Pseudomonadati</taxon>
        <taxon>Bacteroidota</taxon>
        <taxon>Flavobacteriia</taxon>
        <taxon>Flavobacteriales</taxon>
        <taxon>Flavobacteriaceae</taxon>
        <taxon>Flavobacterium</taxon>
    </lineage>
</organism>
<evidence type="ECO:0000256" key="2">
    <source>
        <dbReference type="SAM" id="Phobius"/>
    </source>
</evidence>
<keyword evidence="4" id="KW-1185">Reference proteome</keyword>
<proteinExistence type="predicted"/>
<feature type="transmembrane region" description="Helical" evidence="2">
    <location>
        <begin position="423"/>
        <end position="441"/>
    </location>
</feature>
<comment type="caution">
    <text evidence="3">The sequence shown here is derived from an EMBL/GenBank/DDBJ whole genome shotgun (WGS) entry which is preliminary data.</text>
</comment>
<name>A0A552V7R4_9FLAO</name>
<dbReference type="EMBL" id="VJVZ01000002">
    <property type="protein sequence ID" value="TRW26513.1"/>
    <property type="molecule type" value="Genomic_DNA"/>
</dbReference>
<dbReference type="PANTHER" id="PTHR43044">
    <property type="match status" value="1"/>
</dbReference>
<keyword evidence="2" id="KW-1133">Transmembrane helix</keyword>
<feature type="transmembrane region" description="Helical" evidence="2">
    <location>
        <begin position="308"/>
        <end position="328"/>
    </location>
</feature>
<evidence type="ECO:0000313" key="3">
    <source>
        <dbReference type="EMBL" id="TRW26513.1"/>
    </source>
</evidence>
<feature type="compositionally biased region" description="Basic and acidic residues" evidence="1">
    <location>
        <begin position="131"/>
        <end position="162"/>
    </location>
</feature>